<dbReference type="AlphaFoldDB" id="A0A7W8MQJ3"/>
<dbReference type="PANTHER" id="PTHR35446:SF2">
    <property type="entry name" value="CARBOXYMUCONOLACTONE DECARBOXYLASE-LIKE DOMAIN-CONTAINING PROTEIN"/>
    <property type="match status" value="1"/>
</dbReference>
<dbReference type="Gene3D" id="1.20.1290.10">
    <property type="entry name" value="AhpD-like"/>
    <property type="match status" value="1"/>
</dbReference>
<dbReference type="GO" id="GO:0051920">
    <property type="term" value="F:peroxiredoxin activity"/>
    <property type="evidence" value="ECO:0007669"/>
    <property type="project" value="InterPro"/>
</dbReference>
<dbReference type="NCBIfam" id="TIGR01926">
    <property type="entry name" value="peroxid_rel"/>
    <property type="match status" value="1"/>
</dbReference>
<feature type="domain" description="Carboxymuconolactone decarboxylase-like" evidence="1">
    <location>
        <begin position="21"/>
        <end position="71"/>
    </location>
</feature>
<dbReference type="PANTHER" id="PTHR35446">
    <property type="entry name" value="SI:CH211-175M2.5"/>
    <property type="match status" value="1"/>
</dbReference>
<dbReference type="Proteomes" id="UP000568106">
    <property type="component" value="Unassembled WGS sequence"/>
</dbReference>
<gene>
    <name evidence="2" type="ORF">HDF09_001435</name>
</gene>
<evidence type="ECO:0000259" key="1">
    <source>
        <dbReference type="Pfam" id="PF02627"/>
    </source>
</evidence>
<dbReference type="InterPro" id="IPR003779">
    <property type="entry name" value="CMD-like"/>
</dbReference>
<proteinExistence type="predicted"/>
<dbReference type="InterPro" id="IPR010195">
    <property type="entry name" value="Uncharacterised_peroxidase-rel"/>
</dbReference>
<evidence type="ECO:0000313" key="3">
    <source>
        <dbReference type="Proteomes" id="UP000568106"/>
    </source>
</evidence>
<reference evidence="2" key="1">
    <citation type="submission" date="2020-08" db="EMBL/GenBank/DDBJ databases">
        <title>Genomic Encyclopedia of Type Strains, Phase IV (KMG-V): Genome sequencing to study the core and pangenomes of soil and plant-associated prokaryotes.</title>
        <authorList>
            <person name="Whitman W."/>
        </authorList>
    </citation>
    <scope>NUCLEOTIDE SEQUENCE [LARGE SCALE GENOMIC DNA]</scope>
    <source>
        <strain evidence="2">M8UP27</strain>
    </source>
</reference>
<evidence type="ECO:0000313" key="2">
    <source>
        <dbReference type="EMBL" id="MBB5316766.1"/>
    </source>
</evidence>
<dbReference type="SUPFAM" id="SSF69118">
    <property type="entry name" value="AhpD-like"/>
    <property type="match status" value="1"/>
</dbReference>
<accession>A0A7W8MQJ3</accession>
<keyword evidence="2" id="KW-0575">Peroxidase</keyword>
<keyword evidence="3" id="KW-1185">Reference proteome</keyword>
<name>A0A7W8MQJ3_9BACT</name>
<dbReference type="InterPro" id="IPR029032">
    <property type="entry name" value="AhpD-like"/>
</dbReference>
<dbReference type="Pfam" id="PF02627">
    <property type="entry name" value="CMD"/>
    <property type="match status" value="1"/>
</dbReference>
<protein>
    <submittedName>
        <fullName evidence="2">Peroxidase-related enzyme</fullName>
    </submittedName>
</protein>
<organism evidence="2 3">
    <name type="scientific">Tunturiibacter empetritectus</name>
    <dbReference type="NCBI Taxonomy" id="3069691"/>
    <lineage>
        <taxon>Bacteria</taxon>
        <taxon>Pseudomonadati</taxon>
        <taxon>Acidobacteriota</taxon>
        <taxon>Terriglobia</taxon>
        <taxon>Terriglobales</taxon>
        <taxon>Acidobacteriaceae</taxon>
        <taxon>Tunturiibacter</taxon>
    </lineage>
</organism>
<keyword evidence="2" id="KW-0560">Oxidoreductase</keyword>
<comment type="caution">
    <text evidence="2">The sequence shown here is derived from an EMBL/GenBank/DDBJ whole genome shotgun (WGS) entry which is preliminary data.</text>
</comment>
<dbReference type="EMBL" id="JACHDY010000002">
    <property type="protein sequence ID" value="MBB5316766.1"/>
    <property type="molecule type" value="Genomic_DNA"/>
</dbReference>
<sequence length="189" mass="20607">MAHIQLPEGLPGIRGAMAFRPATARPLNDLVEILLHAPNSLTPAERELIATYVSSENDCYYCQTIHGAVAAASLNGDEALVKQVKHDFHNAAISEKLKALLVIAGKVQRGGKHVTTEDVAAARTHGATDIEIHDTVLIAAAFCMFNRYVDGLATTQPRDEAMYRERGKWIARDGYVNVSKEYLPAEAAR</sequence>